<dbReference type="Proteomes" id="UP000305647">
    <property type="component" value="Unassembled WGS sequence"/>
</dbReference>
<dbReference type="Pfam" id="PF12824">
    <property type="entry name" value="MRP-L20"/>
    <property type="match status" value="1"/>
</dbReference>
<dbReference type="GO" id="GO:0003735">
    <property type="term" value="F:structural constituent of ribosome"/>
    <property type="evidence" value="ECO:0007669"/>
    <property type="project" value="TreeGrafter"/>
</dbReference>
<proteinExistence type="predicted"/>
<dbReference type="OMA" id="CSQFFVG"/>
<feature type="compositionally biased region" description="Polar residues" evidence="1">
    <location>
        <begin position="1"/>
        <end position="16"/>
    </location>
</feature>
<dbReference type="InterPro" id="IPR024388">
    <property type="entry name" value="Ribosomal_mL58"/>
</dbReference>
<reference evidence="2 3" key="1">
    <citation type="submission" date="2019-03" db="EMBL/GenBank/DDBJ databases">
        <title>Sequencing 25 genomes of Wallemia mellicola.</title>
        <authorList>
            <person name="Gostincar C."/>
        </authorList>
    </citation>
    <scope>NUCLEOTIDE SEQUENCE [LARGE SCALE GENOMIC DNA]</scope>
    <source>
        <strain evidence="2 3">EXF-8738</strain>
    </source>
</reference>
<gene>
    <name evidence="2" type="ORF">E3Q10_01509</name>
</gene>
<evidence type="ECO:0000313" key="3">
    <source>
        <dbReference type="Proteomes" id="UP000305647"/>
    </source>
</evidence>
<organism evidence="2 3">
    <name type="scientific">Wallemia mellicola</name>
    <dbReference type="NCBI Taxonomy" id="1708541"/>
    <lineage>
        <taxon>Eukaryota</taxon>
        <taxon>Fungi</taxon>
        <taxon>Dikarya</taxon>
        <taxon>Basidiomycota</taxon>
        <taxon>Wallemiomycotina</taxon>
        <taxon>Wallemiomycetes</taxon>
        <taxon>Wallemiales</taxon>
        <taxon>Wallemiaceae</taxon>
        <taxon>Wallemia</taxon>
    </lineage>
</organism>
<evidence type="ECO:0000313" key="2">
    <source>
        <dbReference type="EMBL" id="TIC31698.1"/>
    </source>
</evidence>
<sequence>MNQFTRRLFSSTSTRAVTRPISRPDPLKNASKFTLEDGSEFIVRPPPSSAEAYVDANSVVSPLLNNNTPRVDASNAPSLHSRKKTLNFNLSEAEINEIRNLRSEGHSGSSLAKRFNCSSAFVAMVAPATKSERQSQKLAQQAQKDAWGFNKKLSRAERQKRKEFW</sequence>
<dbReference type="PANTHER" id="PTHR28266">
    <property type="entry name" value="54S RIBOSOMAL PROTEIN L20, MITOCHONDRIAL"/>
    <property type="match status" value="1"/>
</dbReference>
<dbReference type="AlphaFoldDB" id="A0A4T0R4N5"/>
<protein>
    <submittedName>
        <fullName evidence="2">Uncharacterized protein</fullName>
    </submittedName>
</protein>
<name>A0A4T0R4N5_9BASI</name>
<dbReference type="PANTHER" id="PTHR28266:SF1">
    <property type="entry name" value="LARGE RIBOSOMAL SUBUNIT PROTEIN ML58"/>
    <property type="match status" value="1"/>
</dbReference>
<dbReference type="GO" id="GO:0005762">
    <property type="term" value="C:mitochondrial large ribosomal subunit"/>
    <property type="evidence" value="ECO:0007669"/>
    <property type="project" value="TreeGrafter"/>
</dbReference>
<evidence type="ECO:0000256" key="1">
    <source>
        <dbReference type="SAM" id="MobiDB-lite"/>
    </source>
</evidence>
<feature type="region of interest" description="Disordered" evidence="1">
    <location>
        <begin position="129"/>
        <end position="165"/>
    </location>
</feature>
<accession>A0A4T0R4N5</accession>
<feature type="region of interest" description="Disordered" evidence="1">
    <location>
        <begin position="1"/>
        <end position="30"/>
    </location>
</feature>
<comment type="caution">
    <text evidence="2">The sequence shown here is derived from an EMBL/GenBank/DDBJ whole genome shotgun (WGS) entry which is preliminary data.</text>
</comment>
<dbReference type="EMBL" id="SPRO01000011">
    <property type="protein sequence ID" value="TIC31698.1"/>
    <property type="molecule type" value="Genomic_DNA"/>
</dbReference>
<feature type="compositionally biased region" description="Basic and acidic residues" evidence="1">
    <location>
        <begin position="154"/>
        <end position="165"/>
    </location>
</feature>